<keyword evidence="3" id="KW-1185">Reference proteome</keyword>
<sequence length="45" mass="4495">MHGVYARADPVDPASLRVLERAGPTRLCDEGPTARSGATAGGTGG</sequence>
<proteinExistence type="predicted"/>
<feature type="region of interest" description="Disordered" evidence="1">
    <location>
        <begin position="22"/>
        <end position="45"/>
    </location>
</feature>
<evidence type="ECO:0000313" key="3">
    <source>
        <dbReference type="Proteomes" id="UP000516230"/>
    </source>
</evidence>
<dbReference type="Proteomes" id="UP000516230">
    <property type="component" value="Chromosome"/>
</dbReference>
<dbReference type="KEGG" id="sgj:IAG43_14290"/>
<dbReference type="AlphaFoldDB" id="A0A7H0HTW6"/>
<reference evidence="2 3" key="1">
    <citation type="submission" date="2020-08" db="EMBL/GenBank/DDBJ databases">
        <title>A novel species.</title>
        <authorList>
            <person name="Gao J."/>
        </authorList>
    </citation>
    <scope>NUCLEOTIDE SEQUENCE [LARGE SCALE GENOMIC DNA]</scope>
    <source>
        <strain evidence="2 3">CRPJ-33</strain>
    </source>
</reference>
<name>A0A7H0HTW6_9ACTN</name>
<dbReference type="RefSeq" id="WP_187741133.1">
    <property type="nucleotide sequence ID" value="NZ_CP060825.1"/>
</dbReference>
<organism evidence="2 3">
    <name type="scientific">Streptomyces genisteinicus</name>
    <dbReference type="NCBI Taxonomy" id="2768068"/>
    <lineage>
        <taxon>Bacteria</taxon>
        <taxon>Bacillati</taxon>
        <taxon>Actinomycetota</taxon>
        <taxon>Actinomycetes</taxon>
        <taxon>Kitasatosporales</taxon>
        <taxon>Streptomycetaceae</taxon>
        <taxon>Streptomyces</taxon>
    </lineage>
</organism>
<gene>
    <name evidence="2" type="ORF">IAG43_14290</name>
</gene>
<dbReference type="EMBL" id="CP060825">
    <property type="protein sequence ID" value="QNP63982.1"/>
    <property type="molecule type" value="Genomic_DNA"/>
</dbReference>
<protein>
    <submittedName>
        <fullName evidence="2">Uncharacterized protein</fullName>
    </submittedName>
</protein>
<accession>A0A7H0HTW6</accession>
<evidence type="ECO:0000313" key="2">
    <source>
        <dbReference type="EMBL" id="QNP63982.1"/>
    </source>
</evidence>
<evidence type="ECO:0000256" key="1">
    <source>
        <dbReference type="SAM" id="MobiDB-lite"/>
    </source>
</evidence>